<dbReference type="EMBL" id="CP157947">
    <property type="protein sequence ID" value="XBS68281.1"/>
    <property type="molecule type" value="Genomic_DNA"/>
</dbReference>
<protein>
    <submittedName>
        <fullName evidence="2">Uncharacterized protein</fullName>
    </submittedName>
</protein>
<accession>A0AAU7Q7T3</accession>
<dbReference type="AlphaFoldDB" id="A0AAU7Q7T3"/>
<sequence>MQHLCHQIRQTEHHLKDSEHHLKHHLEHQQHQFELARNEYERLAKARGFYGKMPEAVANEMIRQLNKVSPAVQHEINRFQDEVNQARGHLNHFQHQLSASHQSKSKEEQNLAQIKENIRRDQEAQAVHFAQQEARQKAKEAAEVQSRKAEAGTLKQQQSAQRAAKEAQEKAYEATRLDADETTKIVKDLIVARSTGHNDFVPIIDNFSALALSSQDAQVKGSDSAVDSGQSLKPSPPPTEIKKVNTSFGSTQVMDLHKELQAAKKPARTRRQFMINMPISAGKIANSSWLTTARATRFASSAPWRK</sequence>
<proteinExistence type="predicted"/>
<feature type="region of interest" description="Disordered" evidence="1">
    <location>
        <begin position="221"/>
        <end position="244"/>
    </location>
</feature>
<name>A0AAU7Q7T3_9GAMM</name>
<reference evidence="2" key="1">
    <citation type="submission" date="2024-06" db="EMBL/GenBank/DDBJ databases">
        <authorList>
            <person name="Coelho C."/>
            <person name="Bento M."/>
            <person name="Garcia E."/>
            <person name="Camelo A."/>
            <person name="Brandao I."/>
            <person name="Espirito Santo C."/>
            <person name="Trovao J."/>
            <person name="Verissimo A."/>
            <person name="Costa J."/>
            <person name="Tiago I."/>
        </authorList>
    </citation>
    <scope>NUCLEOTIDE SEQUENCE</scope>
    <source>
        <strain evidence="2">KWT182</strain>
    </source>
</reference>
<evidence type="ECO:0000256" key="1">
    <source>
        <dbReference type="SAM" id="MobiDB-lite"/>
    </source>
</evidence>
<feature type="region of interest" description="Disordered" evidence="1">
    <location>
        <begin position="133"/>
        <end position="167"/>
    </location>
</feature>
<evidence type="ECO:0000313" key="2">
    <source>
        <dbReference type="EMBL" id="XBS68281.1"/>
    </source>
</evidence>
<feature type="compositionally biased region" description="Basic and acidic residues" evidence="1">
    <location>
        <begin position="134"/>
        <end position="150"/>
    </location>
</feature>
<gene>
    <name evidence="2" type="ORF">ABK905_16075</name>
</gene>
<organism evidence="2">
    <name type="scientific">Acerihabitans sp. KWT182</name>
    <dbReference type="NCBI Taxonomy" id="3157919"/>
    <lineage>
        <taxon>Bacteria</taxon>
        <taxon>Pseudomonadati</taxon>
        <taxon>Pseudomonadota</taxon>
        <taxon>Gammaproteobacteria</taxon>
        <taxon>Enterobacterales</taxon>
        <taxon>Pectobacteriaceae</taxon>
        <taxon>Acerihabitans</taxon>
    </lineage>
</organism>